<evidence type="ECO:0000313" key="3">
    <source>
        <dbReference type="Proteomes" id="UP000316541"/>
    </source>
</evidence>
<dbReference type="RefSeq" id="WP_142625256.1">
    <property type="nucleotide sequence ID" value="NZ_VIRM01000091.1"/>
</dbReference>
<dbReference type="GO" id="GO:0015937">
    <property type="term" value="P:coenzyme A biosynthetic process"/>
    <property type="evidence" value="ECO:0007669"/>
    <property type="project" value="TreeGrafter"/>
</dbReference>
<dbReference type="GO" id="GO:0010181">
    <property type="term" value="F:FMN binding"/>
    <property type="evidence" value="ECO:0007669"/>
    <property type="project" value="TreeGrafter"/>
</dbReference>
<dbReference type="InterPro" id="IPR036551">
    <property type="entry name" value="Flavin_trans-like"/>
</dbReference>
<dbReference type="Gene3D" id="3.40.50.1950">
    <property type="entry name" value="Flavin prenyltransferase-like"/>
    <property type="match status" value="1"/>
</dbReference>
<organism evidence="2 3">
    <name type="scientific">Microbispora hainanensis</name>
    <dbReference type="NCBI Taxonomy" id="568844"/>
    <lineage>
        <taxon>Bacteria</taxon>
        <taxon>Bacillati</taxon>
        <taxon>Actinomycetota</taxon>
        <taxon>Actinomycetes</taxon>
        <taxon>Streptosporangiales</taxon>
        <taxon>Streptosporangiaceae</taxon>
        <taxon>Microbispora</taxon>
    </lineage>
</organism>
<evidence type="ECO:0000259" key="1">
    <source>
        <dbReference type="Pfam" id="PF02441"/>
    </source>
</evidence>
<protein>
    <submittedName>
        <fullName evidence="2">Flavoprotein</fullName>
    </submittedName>
</protein>
<accession>A0A544XXG4</accession>
<dbReference type="SUPFAM" id="SSF52507">
    <property type="entry name" value="Homo-oligomeric flavin-containing Cys decarboxylases, HFCD"/>
    <property type="match status" value="1"/>
</dbReference>
<dbReference type="PANTHER" id="PTHR14359">
    <property type="entry name" value="HOMO-OLIGOMERIC FLAVIN CONTAINING CYS DECARBOXYLASE FAMILY"/>
    <property type="match status" value="1"/>
</dbReference>
<sequence length="177" mass="19513">MSRGVLYVIACGSPPAREVDKLVVAAQRRGWQVCCLTTPMGRRFVDVEALERLTGYPVRSEYKNPGEPDVLPPPDAVIVAPATVNTISKWALAVCDTLALGIIVEGIGKRLPIVAMPFTNWAHAAHPAFQEHIDKLRSWGVDVLFGPDVYPLHEPGTGGRYLHLFPWERALDRLDGH</sequence>
<feature type="domain" description="Flavoprotein" evidence="1">
    <location>
        <begin position="7"/>
        <end position="136"/>
    </location>
</feature>
<dbReference type="GO" id="GO:0004633">
    <property type="term" value="F:phosphopantothenoylcysteine decarboxylase activity"/>
    <property type="evidence" value="ECO:0007669"/>
    <property type="project" value="TreeGrafter"/>
</dbReference>
<reference evidence="2 3" key="1">
    <citation type="submission" date="2019-07" db="EMBL/GenBank/DDBJ databases">
        <title>Microbispora hainanensis DSM 45428.</title>
        <authorList>
            <person name="Thawai C."/>
        </authorList>
    </citation>
    <scope>NUCLEOTIDE SEQUENCE [LARGE SCALE GENOMIC DNA]</scope>
    <source>
        <strain evidence="2 3">DSM 45428</strain>
    </source>
</reference>
<name>A0A544XXG4_9ACTN</name>
<dbReference type="AlphaFoldDB" id="A0A544XXG4"/>
<dbReference type="GO" id="GO:0071513">
    <property type="term" value="C:phosphopantothenoylcysteine decarboxylase complex"/>
    <property type="evidence" value="ECO:0007669"/>
    <property type="project" value="TreeGrafter"/>
</dbReference>
<proteinExistence type="predicted"/>
<dbReference type="Pfam" id="PF02441">
    <property type="entry name" value="Flavoprotein"/>
    <property type="match status" value="1"/>
</dbReference>
<evidence type="ECO:0000313" key="2">
    <source>
        <dbReference type="EMBL" id="TQS09200.1"/>
    </source>
</evidence>
<dbReference type="InterPro" id="IPR003382">
    <property type="entry name" value="Flavoprotein"/>
</dbReference>
<comment type="caution">
    <text evidence="2">The sequence shown here is derived from an EMBL/GenBank/DDBJ whole genome shotgun (WGS) entry which is preliminary data.</text>
</comment>
<dbReference type="Proteomes" id="UP000316541">
    <property type="component" value="Unassembled WGS sequence"/>
</dbReference>
<dbReference type="EMBL" id="VIRM01000091">
    <property type="protein sequence ID" value="TQS09200.1"/>
    <property type="molecule type" value="Genomic_DNA"/>
</dbReference>
<dbReference type="PANTHER" id="PTHR14359:SF6">
    <property type="entry name" value="PHOSPHOPANTOTHENOYLCYSTEINE DECARBOXYLASE"/>
    <property type="match status" value="1"/>
</dbReference>
<gene>
    <name evidence="2" type="ORF">FLX08_38815</name>
</gene>